<feature type="domain" description="Tc3 transposase DNA binding" evidence="1">
    <location>
        <begin position="3"/>
        <end position="51"/>
    </location>
</feature>
<proteinExistence type="predicted"/>
<organism evidence="3">
    <name type="scientific">Albugo laibachii Nc14</name>
    <dbReference type="NCBI Taxonomy" id="890382"/>
    <lineage>
        <taxon>Eukaryota</taxon>
        <taxon>Sar</taxon>
        <taxon>Stramenopiles</taxon>
        <taxon>Oomycota</taxon>
        <taxon>Peronosporomycetes</taxon>
        <taxon>Albuginales</taxon>
        <taxon>Albuginaceae</taxon>
        <taxon>Albugo</taxon>
    </lineage>
</organism>
<evidence type="ECO:0000259" key="2">
    <source>
        <dbReference type="Pfam" id="PF13358"/>
    </source>
</evidence>
<dbReference type="SUPFAM" id="SSF46689">
    <property type="entry name" value="Homeodomain-like"/>
    <property type="match status" value="1"/>
</dbReference>
<dbReference type="GO" id="GO:0003677">
    <property type="term" value="F:DNA binding"/>
    <property type="evidence" value="ECO:0007669"/>
    <property type="project" value="InterPro"/>
</dbReference>
<protein>
    <submittedName>
        <fullName evidence="3">Transposable element Tc3 transposase putative</fullName>
    </submittedName>
</protein>
<name>F0WVC0_9STRA</name>
<evidence type="ECO:0000259" key="1">
    <source>
        <dbReference type="Pfam" id="PF11427"/>
    </source>
</evidence>
<dbReference type="InterPro" id="IPR052338">
    <property type="entry name" value="Transposase_5"/>
</dbReference>
<dbReference type="PANTHER" id="PTHR23022">
    <property type="entry name" value="TRANSPOSABLE ELEMENT-RELATED"/>
    <property type="match status" value="1"/>
</dbReference>
<dbReference type="Gene3D" id="1.10.10.60">
    <property type="entry name" value="Homeodomain-like"/>
    <property type="match status" value="1"/>
</dbReference>
<dbReference type="InterPro" id="IPR009057">
    <property type="entry name" value="Homeodomain-like_sf"/>
</dbReference>
<reference evidence="3" key="1">
    <citation type="journal article" date="2011" name="PLoS Biol.">
        <title>Gene gain and loss during evolution of obligate parasitism in the white rust pathogen of Arabidopsis thaliana.</title>
        <authorList>
            <person name="Kemen E."/>
            <person name="Gardiner A."/>
            <person name="Schultz-Larsen T."/>
            <person name="Kemen A.C."/>
            <person name="Balmuth A.L."/>
            <person name="Robert-Seilaniantz A."/>
            <person name="Bailey K."/>
            <person name="Holub E."/>
            <person name="Studholme D.J."/>
            <person name="Maclean D."/>
            <person name="Jones J.D."/>
        </authorList>
    </citation>
    <scope>NUCLEOTIDE SEQUENCE</scope>
</reference>
<dbReference type="InterPro" id="IPR038717">
    <property type="entry name" value="Tc1-like_DDE_dom"/>
</dbReference>
<dbReference type="Pfam" id="PF13358">
    <property type="entry name" value="DDE_3"/>
    <property type="match status" value="1"/>
</dbReference>
<evidence type="ECO:0000313" key="3">
    <source>
        <dbReference type="EMBL" id="CCA25359.1"/>
    </source>
</evidence>
<dbReference type="EMBL" id="FR824338">
    <property type="protein sequence ID" value="CCA25359.1"/>
    <property type="molecule type" value="Genomic_DNA"/>
</dbReference>
<dbReference type="Pfam" id="PF11427">
    <property type="entry name" value="HTH_Tnp_Tc3_1"/>
    <property type="match status" value="1"/>
</dbReference>
<dbReference type="AlphaFoldDB" id="F0WVC0"/>
<sequence>MPKGTLLTETEKTLILNASSENLSHTMIATLLGRSRTVIRSFLADPEAYGTKKSPGKPSKMSPANLRRLYREASRTGNSSTKLKTQLDFPIQPRRIRELLNANSDFKYTKRKGSPLLKSCHKLRRVMWAEANVDRGAGWDRVIFSDEKKFNLDGPDGFKYYWRDLRKEEDIFSRRQNGGGSVMIWAAFSTCGQSEIAWLKGRQSAKDYVETLRGSLLPFASLAHPTGFVFQQDNASIHRARLSMKWLDDNNVDVLDWPAVSPDLNPIENVWGMLARTVYDNGRQYHSVNELYHAIHHAWRNMSPDYLK</sequence>
<dbReference type="InterPro" id="IPR025898">
    <property type="entry name" value="Tc3_transposase_DNA-bd_dom"/>
</dbReference>
<dbReference type="Gene3D" id="3.30.420.10">
    <property type="entry name" value="Ribonuclease H-like superfamily/Ribonuclease H"/>
    <property type="match status" value="1"/>
</dbReference>
<dbReference type="PANTHER" id="PTHR23022:SF129">
    <property type="entry name" value="TRANSPOSABLE ELEMENT TC3 TRANSPOSASE"/>
    <property type="match status" value="1"/>
</dbReference>
<accession>F0WVC0</accession>
<reference evidence="3" key="2">
    <citation type="submission" date="2011-02" db="EMBL/GenBank/DDBJ databases">
        <authorList>
            <person name="MacLean D."/>
        </authorList>
    </citation>
    <scope>NUCLEOTIDE SEQUENCE</scope>
</reference>
<gene>
    <name evidence="3" type="primary">AlNc14C293G10264</name>
    <name evidence="3" type="ORF">ALNC14_115030</name>
</gene>
<feature type="domain" description="Tc1-like transposase DDE" evidence="2">
    <location>
        <begin position="141"/>
        <end position="291"/>
    </location>
</feature>
<dbReference type="InterPro" id="IPR036397">
    <property type="entry name" value="RNaseH_sf"/>
</dbReference>
<dbReference type="HOGENOM" id="CLU_033666_0_2_1"/>